<comment type="caution">
    <text evidence="2">The sequence shown here is derived from an EMBL/GenBank/DDBJ whole genome shotgun (WGS) entry which is preliminary data.</text>
</comment>
<evidence type="ECO:0000313" key="2">
    <source>
        <dbReference type="EMBL" id="MCE3051385.1"/>
    </source>
</evidence>
<accession>A0ABS8WPH1</accession>
<protein>
    <submittedName>
        <fullName evidence="2">Uncharacterized protein</fullName>
    </submittedName>
</protein>
<dbReference type="Proteomes" id="UP000823775">
    <property type="component" value="Unassembled WGS sequence"/>
</dbReference>
<reference evidence="2 3" key="1">
    <citation type="journal article" date="2021" name="BMC Genomics">
        <title>Datura genome reveals duplications of psychoactive alkaloid biosynthetic genes and high mutation rate following tissue culture.</title>
        <authorList>
            <person name="Rajewski A."/>
            <person name="Carter-House D."/>
            <person name="Stajich J."/>
            <person name="Litt A."/>
        </authorList>
    </citation>
    <scope>NUCLEOTIDE SEQUENCE [LARGE SCALE GENOMIC DNA]</scope>
    <source>
        <strain evidence="2">AR-01</strain>
    </source>
</reference>
<evidence type="ECO:0000256" key="1">
    <source>
        <dbReference type="SAM" id="MobiDB-lite"/>
    </source>
</evidence>
<organism evidence="2 3">
    <name type="scientific">Datura stramonium</name>
    <name type="common">Jimsonweed</name>
    <name type="synonym">Common thornapple</name>
    <dbReference type="NCBI Taxonomy" id="4076"/>
    <lineage>
        <taxon>Eukaryota</taxon>
        <taxon>Viridiplantae</taxon>
        <taxon>Streptophyta</taxon>
        <taxon>Embryophyta</taxon>
        <taxon>Tracheophyta</taxon>
        <taxon>Spermatophyta</taxon>
        <taxon>Magnoliopsida</taxon>
        <taxon>eudicotyledons</taxon>
        <taxon>Gunneridae</taxon>
        <taxon>Pentapetalae</taxon>
        <taxon>asterids</taxon>
        <taxon>lamiids</taxon>
        <taxon>Solanales</taxon>
        <taxon>Solanaceae</taxon>
        <taxon>Solanoideae</taxon>
        <taxon>Datureae</taxon>
        <taxon>Datura</taxon>
    </lineage>
</organism>
<name>A0ABS8WPH1_DATST</name>
<sequence>MGQTVGPNVKRDEESPKDPNSQFKAPKGYVHYNTTHSLERAAIGRNHFAFVKHAKKIGATKELLTLLIGINLVHYYFNIETFGQHPSMIYVIRYKLESPDTNSKEDSSLLSLVQNRA</sequence>
<feature type="region of interest" description="Disordered" evidence="1">
    <location>
        <begin position="1"/>
        <end position="27"/>
    </location>
</feature>
<gene>
    <name evidence="2" type="ORF">HAX54_049702</name>
</gene>
<keyword evidence="3" id="KW-1185">Reference proteome</keyword>
<proteinExistence type="predicted"/>
<evidence type="ECO:0000313" key="3">
    <source>
        <dbReference type="Proteomes" id="UP000823775"/>
    </source>
</evidence>
<dbReference type="EMBL" id="JACEIK010008483">
    <property type="protein sequence ID" value="MCE3051385.1"/>
    <property type="molecule type" value="Genomic_DNA"/>
</dbReference>